<name>A0A0U1CUS3_9MYCO</name>
<proteinExistence type="predicted"/>
<dbReference type="AlphaFoldDB" id="A0A0U1CUS3"/>
<sequence length="40" mass="4289">MRIGPLACDSQTVAEGLPRRFQAGLRDGNGARFSPSGDKR</sequence>
<reference evidence="2 3" key="1">
    <citation type="submission" date="2015-03" db="EMBL/GenBank/DDBJ databases">
        <authorList>
            <person name="Murphy D."/>
        </authorList>
    </citation>
    <scope>NUCLEOTIDE SEQUENCE [LARGE SCALE GENOMIC DNA]</scope>
    <source>
        <strain evidence="2 3">D16</strain>
    </source>
</reference>
<gene>
    <name evidence="2" type="ORF">BN970_00104</name>
</gene>
<dbReference type="Proteomes" id="UP000182227">
    <property type="component" value="Unassembled WGS sequence"/>
</dbReference>
<protein>
    <submittedName>
        <fullName evidence="2">Uncharacterized protein</fullName>
    </submittedName>
</protein>
<feature type="region of interest" description="Disordered" evidence="1">
    <location>
        <begin position="19"/>
        <end position="40"/>
    </location>
</feature>
<dbReference type="EMBL" id="CTEF01000001">
    <property type="protein sequence ID" value="CQD02335.1"/>
    <property type="molecule type" value="Genomic_DNA"/>
</dbReference>
<accession>A0A0U1CUS3</accession>
<organism evidence="2 3">
    <name type="scientific">Mycolicibacterium conceptionense</name>
    <dbReference type="NCBI Taxonomy" id="451644"/>
    <lineage>
        <taxon>Bacteria</taxon>
        <taxon>Bacillati</taxon>
        <taxon>Actinomycetota</taxon>
        <taxon>Actinomycetes</taxon>
        <taxon>Mycobacteriales</taxon>
        <taxon>Mycobacteriaceae</taxon>
        <taxon>Mycolicibacterium</taxon>
    </lineage>
</organism>
<evidence type="ECO:0000313" key="2">
    <source>
        <dbReference type="EMBL" id="CQD02335.1"/>
    </source>
</evidence>
<evidence type="ECO:0000256" key="1">
    <source>
        <dbReference type="SAM" id="MobiDB-lite"/>
    </source>
</evidence>
<evidence type="ECO:0000313" key="3">
    <source>
        <dbReference type="Proteomes" id="UP000182227"/>
    </source>
</evidence>